<evidence type="ECO:0000313" key="2">
    <source>
        <dbReference type="RefSeq" id="XP_017781261.1"/>
    </source>
</evidence>
<gene>
    <name evidence="2" type="primary">LOC108566067</name>
</gene>
<evidence type="ECO:0000313" key="1">
    <source>
        <dbReference type="Proteomes" id="UP000695000"/>
    </source>
</evidence>
<reference evidence="2" key="1">
    <citation type="submission" date="2025-08" db="UniProtKB">
        <authorList>
            <consortium name="RefSeq"/>
        </authorList>
    </citation>
    <scope>IDENTIFICATION</scope>
    <source>
        <tissue evidence="2">Whole Larva</tissue>
    </source>
</reference>
<proteinExistence type="predicted"/>
<keyword evidence="1" id="KW-1185">Reference proteome</keyword>
<protein>
    <submittedName>
        <fullName evidence="2">Uncharacterized protein LOC108566067</fullName>
    </submittedName>
</protein>
<dbReference type="Pfam" id="PF08615">
    <property type="entry name" value="RNase_H2_suC"/>
    <property type="match status" value="1"/>
</dbReference>
<dbReference type="PANTHER" id="PTHR47204">
    <property type="entry name" value="OS02G0168900 PROTEIN"/>
    <property type="match status" value="1"/>
</dbReference>
<dbReference type="Gene3D" id="2.40.128.680">
    <property type="match status" value="1"/>
</dbReference>
<dbReference type="InterPro" id="IPR013924">
    <property type="entry name" value="RNase_H2_suC"/>
</dbReference>
<dbReference type="RefSeq" id="XP_017781261.1">
    <property type="nucleotide sequence ID" value="XM_017925772.1"/>
</dbReference>
<dbReference type="GeneID" id="108566067"/>
<dbReference type="Proteomes" id="UP000695000">
    <property type="component" value="Unplaced"/>
</dbReference>
<accession>A0ABM1N361</accession>
<dbReference type="CDD" id="cd09271">
    <property type="entry name" value="RNase_H2-C"/>
    <property type="match status" value="1"/>
</dbReference>
<name>A0ABM1N361_NICVS</name>
<dbReference type="PANTHER" id="PTHR47204:SF1">
    <property type="entry name" value="RIBONUCLEASE H2 SUBUNIT C"/>
    <property type="match status" value="1"/>
</dbReference>
<sequence length="134" mass="15502">MSIRIQSGKRSTATNLQTKLQSVPFKIHADCDAKVKKYFETYVKEKENHLTASFRGYPLKGKVIDVPDGYKGLVLHESMKPMTEKEDRNFYVIHTFDKLTMWNWDKVPSKNDAMIQALDWIDIAEALHSPIVDE</sequence>
<organism evidence="1 2">
    <name type="scientific">Nicrophorus vespilloides</name>
    <name type="common">Boreal carrion beetle</name>
    <dbReference type="NCBI Taxonomy" id="110193"/>
    <lineage>
        <taxon>Eukaryota</taxon>
        <taxon>Metazoa</taxon>
        <taxon>Ecdysozoa</taxon>
        <taxon>Arthropoda</taxon>
        <taxon>Hexapoda</taxon>
        <taxon>Insecta</taxon>
        <taxon>Pterygota</taxon>
        <taxon>Neoptera</taxon>
        <taxon>Endopterygota</taxon>
        <taxon>Coleoptera</taxon>
        <taxon>Polyphaga</taxon>
        <taxon>Staphyliniformia</taxon>
        <taxon>Silphidae</taxon>
        <taxon>Nicrophorinae</taxon>
        <taxon>Nicrophorus</taxon>
    </lineage>
</organism>